<evidence type="ECO:0000256" key="6">
    <source>
        <dbReference type="ARBA" id="ARBA00023172"/>
    </source>
</evidence>
<organism evidence="10 11">
    <name type="scientific">Thalictrum thalictroides</name>
    <name type="common">Rue-anemone</name>
    <name type="synonym">Anemone thalictroides</name>
    <dbReference type="NCBI Taxonomy" id="46969"/>
    <lineage>
        <taxon>Eukaryota</taxon>
        <taxon>Viridiplantae</taxon>
        <taxon>Streptophyta</taxon>
        <taxon>Embryophyta</taxon>
        <taxon>Tracheophyta</taxon>
        <taxon>Spermatophyta</taxon>
        <taxon>Magnoliopsida</taxon>
        <taxon>Ranunculales</taxon>
        <taxon>Ranunculaceae</taxon>
        <taxon>Thalictroideae</taxon>
        <taxon>Thalictrum</taxon>
    </lineage>
</organism>
<dbReference type="GO" id="GO:0004803">
    <property type="term" value="F:transposase activity"/>
    <property type="evidence" value="ECO:0007669"/>
    <property type="project" value="InterPro"/>
</dbReference>
<evidence type="ECO:0000256" key="4">
    <source>
        <dbReference type="ARBA" id="ARBA00022833"/>
    </source>
</evidence>
<dbReference type="InterPro" id="IPR006564">
    <property type="entry name" value="Znf_PMZ"/>
</dbReference>
<evidence type="ECO:0000256" key="8">
    <source>
        <dbReference type="SAM" id="MobiDB-lite"/>
    </source>
</evidence>
<gene>
    <name evidence="10" type="ORF">FRX31_006168</name>
</gene>
<evidence type="ECO:0000256" key="5">
    <source>
        <dbReference type="ARBA" id="ARBA00023125"/>
    </source>
</evidence>
<feature type="domain" description="SWIM-type" evidence="9">
    <location>
        <begin position="402"/>
        <end position="434"/>
    </location>
</feature>
<protein>
    <submittedName>
        <fullName evidence="10">Mudr family transposase</fullName>
    </submittedName>
</protein>
<evidence type="ECO:0000313" key="11">
    <source>
        <dbReference type="Proteomes" id="UP000554482"/>
    </source>
</evidence>
<dbReference type="Pfam" id="PF10551">
    <property type="entry name" value="MULE"/>
    <property type="match status" value="1"/>
</dbReference>
<evidence type="ECO:0000256" key="1">
    <source>
        <dbReference type="ARBA" id="ARBA00022578"/>
    </source>
</evidence>
<dbReference type="Proteomes" id="UP000554482">
    <property type="component" value="Unassembled WGS sequence"/>
</dbReference>
<dbReference type="AlphaFoldDB" id="A0A7J6X3B6"/>
<dbReference type="Pfam" id="PF04434">
    <property type="entry name" value="SWIM"/>
    <property type="match status" value="1"/>
</dbReference>
<dbReference type="GO" id="GO:0003677">
    <property type="term" value="F:DNA binding"/>
    <property type="evidence" value="ECO:0007669"/>
    <property type="project" value="UniProtKB-KW"/>
</dbReference>
<keyword evidence="1" id="KW-0815">Transposition</keyword>
<feature type="compositionally biased region" description="Acidic residues" evidence="8">
    <location>
        <begin position="38"/>
        <end position="55"/>
    </location>
</feature>
<feature type="region of interest" description="Disordered" evidence="8">
    <location>
        <begin position="1"/>
        <end position="82"/>
    </location>
</feature>
<keyword evidence="2" id="KW-0479">Metal-binding</keyword>
<dbReference type="InterPro" id="IPR007527">
    <property type="entry name" value="Znf_SWIM"/>
</dbReference>
<keyword evidence="3 7" id="KW-0863">Zinc-finger</keyword>
<dbReference type="SMART" id="SM00575">
    <property type="entry name" value="ZnF_PMZ"/>
    <property type="match status" value="1"/>
</dbReference>
<comment type="caution">
    <text evidence="10">The sequence shown here is derived from an EMBL/GenBank/DDBJ whole genome shotgun (WGS) entry which is preliminary data.</text>
</comment>
<dbReference type="InterPro" id="IPR018289">
    <property type="entry name" value="MULE_transposase_dom"/>
</dbReference>
<reference evidence="10 11" key="1">
    <citation type="submission" date="2020-06" db="EMBL/GenBank/DDBJ databases">
        <title>Transcriptomic and genomic resources for Thalictrum thalictroides and T. hernandezii: Facilitating candidate gene discovery in an emerging model plant lineage.</title>
        <authorList>
            <person name="Arias T."/>
            <person name="Riano-Pachon D.M."/>
            <person name="Di Stilio V.S."/>
        </authorList>
    </citation>
    <scope>NUCLEOTIDE SEQUENCE [LARGE SCALE GENOMIC DNA]</scope>
    <source>
        <strain evidence="11">cv. WT478/WT964</strain>
        <tissue evidence="10">Leaves</tissue>
    </source>
</reference>
<evidence type="ECO:0000259" key="9">
    <source>
        <dbReference type="PROSITE" id="PS50966"/>
    </source>
</evidence>
<keyword evidence="4" id="KW-0862">Zinc</keyword>
<dbReference type="GO" id="GO:0008270">
    <property type="term" value="F:zinc ion binding"/>
    <property type="evidence" value="ECO:0007669"/>
    <property type="project" value="UniProtKB-KW"/>
</dbReference>
<name>A0A7J6X3B6_THATH</name>
<dbReference type="PANTHER" id="PTHR31973">
    <property type="entry name" value="POLYPROTEIN, PUTATIVE-RELATED"/>
    <property type="match status" value="1"/>
</dbReference>
<dbReference type="PROSITE" id="PS01007">
    <property type="entry name" value="TRANSPOSASE_MUTATOR"/>
    <property type="match status" value="1"/>
</dbReference>
<dbReference type="OrthoDB" id="1888602at2759"/>
<proteinExistence type="predicted"/>
<keyword evidence="6" id="KW-0233">DNA recombination</keyword>
<dbReference type="PROSITE" id="PS50966">
    <property type="entry name" value="ZF_SWIM"/>
    <property type="match status" value="1"/>
</dbReference>
<evidence type="ECO:0000256" key="7">
    <source>
        <dbReference type="PROSITE-ProRule" id="PRU00325"/>
    </source>
</evidence>
<feature type="compositionally biased region" description="Basic and acidic residues" evidence="8">
    <location>
        <begin position="60"/>
        <end position="82"/>
    </location>
</feature>
<evidence type="ECO:0000313" key="10">
    <source>
        <dbReference type="EMBL" id="KAF5204246.1"/>
    </source>
</evidence>
<dbReference type="EMBL" id="JABWDY010005665">
    <property type="protein sequence ID" value="KAF5204246.1"/>
    <property type="molecule type" value="Genomic_DNA"/>
</dbReference>
<dbReference type="GO" id="GO:0006313">
    <property type="term" value="P:DNA transposition"/>
    <property type="evidence" value="ECO:0007669"/>
    <property type="project" value="InterPro"/>
</dbReference>
<evidence type="ECO:0000256" key="2">
    <source>
        <dbReference type="ARBA" id="ARBA00022723"/>
    </source>
</evidence>
<accession>A0A7J6X3B6</accession>
<evidence type="ECO:0000256" key="3">
    <source>
        <dbReference type="ARBA" id="ARBA00022771"/>
    </source>
</evidence>
<sequence>MVDTDGIDLGSDADVDERLGYDPGDNFGPCVKLREDYVSSEEDSDEGFDDEDEEFVPPPESEHESKNDSHFSSDKEDGDPDVVHEKDVMEEETDEDNCVHINAPWVVTKMLDTFRAHPEYKPKNIKAEIKRLWAYDISYWTAWSARQKMLEIINGNYEESFAKVPELCRQILKGNPDSVCRWFVDPETDEFEGLFIAFKASLDGWVAGCRPVVGLDGAFLKGKYGGCCLSAMGMDAMNGLFPLAIYICRGENKASWSMILGLLQQYLWRHKETLTFISDRQKGLIQAVAESYPNADHRYCFRHMYKNFKTYKFKGDHMELLAWGVAKAYRLTEHERIMELLENETKEAKEWRMASREMDDGGLVPSVMYVINKLIKKFNRYKIEGVADHVFCAVNIKSRRKFNVDLAAHKCTCNVWDLTGIPCVHAVAVIRPRRESWVKYCSPYFTVEAFRATYAGYIYPIDNEEDWAKVSSL</sequence>
<dbReference type="PANTHER" id="PTHR31973:SF187">
    <property type="entry name" value="MUTATOR TRANSPOSASE MUDRA PROTEIN"/>
    <property type="match status" value="1"/>
</dbReference>
<keyword evidence="11" id="KW-1185">Reference proteome</keyword>
<dbReference type="InterPro" id="IPR001207">
    <property type="entry name" value="Transposase_mutator"/>
</dbReference>
<keyword evidence="5" id="KW-0238">DNA-binding</keyword>